<reference evidence="1" key="1">
    <citation type="submission" date="2022-08" db="EMBL/GenBank/DDBJ databases">
        <title>Genome Sequence of Lecanicillium fungicola.</title>
        <authorList>
            <person name="Buettner E."/>
        </authorList>
    </citation>
    <scope>NUCLEOTIDE SEQUENCE</scope>
    <source>
        <strain evidence="1">Babe33</strain>
    </source>
</reference>
<evidence type="ECO:0000313" key="1">
    <source>
        <dbReference type="EMBL" id="KAJ2966809.1"/>
    </source>
</evidence>
<dbReference type="EMBL" id="JANJQO010002504">
    <property type="protein sequence ID" value="KAJ2966809.1"/>
    <property type="molecule type" value="Genomic_DNA"/>
</dbReference>
<gene>
    <name evidence="1" type="ORF">NQ176_g9972</name>
</gene>
<sequence>MRSSATFTALAALTASVAAAPHTITSRATGGQNVVYWGQNGGGVVENNDLATYCSSAAGIDIIVLAFLYEYGNGNKIASVPLIPASPTASR</sequence>
<protein>
    <submittedName>
        <fullName evidence="1">Uncharacterized protein</fullName>
    </submittedName>
</protein>
<evidence type="ECO:0000313" key="2">
    <source>
        <dbReference type="Proteomes" id="UP001143910"/>
    </source>
</evidence>
<organism evidence="1 2">
    <name type="scientific">Zarea fungicola</name>
    <dbReference type="NCBI Taxonomy" id="93591"/>
    <lineage>
        <taxon>Eukaryota</taxon>
        <taxon>Fungi</taxon>
        <taxon>Dikarya</taxon>
        <taxon>Ascomycota</taxon>
        <taxon>Pezizomycotina</taxon>
        <taxon>Sordariomycetes</taxon>
        <taxon>Hypocreomycetidae</taxon>
        <taxon>Hypocreales</taxon>
        <taxon>Cordycipitaceae</taxon>
        <taxon>Zarea</taxon>
    </lineage>
</organism>
<dbReference type="Proteomes" id="UP001143910">
    <property type="component" value="Unassembled WGS sequence"/>
</dbReference>
<name>A0ACC1MIX9_9HYPO</name>
<keyword evidence="2" id="KW-1185">Reference proteome</keyword>
<proteinExistence type="predicted"/>
<accession>A0ACC1MIX9</accession>
<comment type="caution">
    <text evidence="1">The sequence shown here is derived from an EMBL/GenBank/DDBJ whole genome shotgun (WGS) entry which is preliminary data.</text>
</comment>